<reference evidence="1" key="1">
    <citation type="journal article" date="2020" name="Int. J. Syst. Evol. Microbiol.">
        <title>Notification of changes in taxonomic opinion previously published outside the IJSEM.</title>
        <authorList>
            <person name="Oren A."/>
            <person name="Garrity G."/>
        </authorList>
    </citation>
    <scope>NUCLEOTIDE SEQUENCE</scope>
    <source>
        <strain evidence="1">TCYB15</strain>
    </source>
</reference>
<reference evidence="1" key="2">
    <citation type="submission" date="2024-06" db="EMBL/GenBank/DDBJ databases">
        <authorList>
            <person name="Deng Y."/>
        </authorList>
    </citation>
    <scope>NUCLEOTIDE SEQUENCE</scope>
    <source>
        <strain evidence="1">TCYB15</strain>
        <plasmid evidence="1">pZYJ01</plasmid>
    </source>
</reference>
<dbReference type="KEGG" id="suly:ABM428_14650"/>
<dbReference type="AlphaFoldDB" id="A0AAU8C754"/>
<dbReference type="EMBL" id="CP159194">
    <property type="protein sequence ID" value="XCF11880.1"/>
    <property type="molecule type" value="Genomic_DNA"/>
</dbReference>
<proteinExistence type="predicted"/>
<dbReference type="RefSeq" id="WP_353628493.1">
    <property type="nucleotide sequence ID" value="NZ_CP159194.1"/>
</dbReference>
<name>A0AAU8C754_9RHOB</name>
<gene>
    <name evidence="1" type="ORF">ABM428_14650</name>
</gene>
<accession>A0AAU8C754</accession>
<evidence type="ECO:0000313" key="1">
    <source>
        <dbReference type="EMBL" id="XCF11880.1"/>
    </source>
</evidence>
<keyword evidence="1" id="KW-0614">Plasmid</keyword>
<protein>
    <submittedName>
        <fullName evidence="1">Uncharacterized protein</fullName>
    </submittedName>
</protein>
<organism evidence="1">
    <name type="scientific">Sulfitobacter sp. TCYB15</name>
    <dbReference type="NCBI Taxonomy" id="3229275"/>
    <lineage>
        <taxon>Bacteria</taxon>
        <taxon>Pseudomonadati</taxon>
        <taxon>Pseudomonadota</taxon>
        <taxon>Alphaproteobacteria</taxon>
        <taxon>Rhodobacterales</taxon>
        <taxon>Roseobacteraceae</taxon>
        <taxon>Sulfitobacter</taxon>
    </lineage>
</organism>
<geneLocation type="plasmid" evidence="1">
    <name>pZYJ01</name>
</geneLocation>
<sequence>MRRNTYFYATPADFHSLMDLVEAEETFVYLSHFDIQSPEVRVYHQAREIPDVLRLFSGHFVHDLFLVSPGTEVQAAAHEHFTGKRYSLRPRELSSAVVMQLFGEHPDGTLLRSQFFLHGSALEARKLEATLFRHMRRTFRNVEGSKVGAEAFAQLLTGRRLTFDTKAPAEADLRIG</sequence>